<proteinExistence type="predicted"/>
<feature type="domain" description="PBP" evidence="3">
    <location>
        <begin position="31"/>
        <end position="259"/>
    </location>
</feature>
<dbReference type="RefSeq" id="WP_140233072.1">
    <property type="nucleotide sequence ID" value="NZ_CP041036.1"/>
</dbReference>
<dbReference type="Pfam" id="PF12849">
    <property type="entry name" value="PBP_like_2"/>
    <property type="match status" value="1"/>
</dbReference>
<evidence type="ECO:0000313" key="4">
    <source>
        <dbReference type="EMBL" id="QDE29727.1"/>
    </source>
</evidence>
<dbReference type="PANTHER" id="PTHR30570:SF1">
    <property type="entry name" value="PHOSPHATE-BINDING PROTEIN PSTS"/>
    <property type="match status" value="1"/>
</dbReference>
<dbReference type="InterPro" id="IPR050811">
    <property type="entry name" value="Phosphate_ABC_transporter"/>
</dbReference>
<gene>
    <name evidence="4" type="ORF">FH971_01340</name>
</gene>
<dbReference type="PANTHER" id="PTHR30570">
    <property type="entry name" value="PERIPLASMIC PHOSPHATE BINDING COMPONENT OF PHOSPHATE ABC TRANSPORTER"/>
    <property type="match status" value="1"/>
</dbReference>
<dbReference type="KEGG" id="spol:FH971_01340"/>
<evidence type="ECO:0000259" key="3">
    <source>
        <dbReference type="Pfam" id="PF12849"/>
    </source>
</evidence>
<feature type="chain" id="PRO_5021203872" evidence="2">
    <location>
        <begin position="30"/>
        <end position="276"/>
    </location>
</feature>
<keyword evidence="1 2" id="KW-0732">Signal</keyword>
<sequence length="276" mass="30284">MFVACQKWITQSCLSLACLGIFFCSSVWAENIIIGGTGNALGTMQILANAYQERNPDIHITVLPSIGSSGAIKAVPRGKIDIGLSTRGFKKTEFTAEASVIEYARTPTVIAVSNNLDVTDISIDELVDIYNGKQTIWPNGDLVRPIIRQHDDDNTKQLEKLSPELKNAIQFAEKRTGLLFASTDQETVEKIEQTPGSFGVTTLALILSEKRSIHALKLNGVKPTAETCIAGSYPMIKHFYFILPKNIPIYVADFISFVNSTIGKEILESNGNYIPE</sequence>
<accession>A0A4Y5YAP9</accession>
<dbReference type="EMBL" id="CP041036">
    <property type="protein sequence ID" value="QDE29727.1"/>
    <property type="molecule type" value="Genomic_DNA"/>
</dbReference>
<dbReference type="SUPFAM" id="SSF53850">
    <property type="entry name" value="Periplasmic binding protein-like II"/>
    <property type="match status" value="1"/>
</dbReference>
<dbReference type="Proteomes" id="UP000319809">
    <property type="component" value="Chromosome"/>
</dbReference>
<keyword evidence="5" id="KW-1185">Reference proteome</keyword>
<dbReference type="AlphaFoldDB" id="A0A4Y5YAP9"/>
<organism evidence="4 5">
    <name type="scientific">Shewanella polaris</name>
    <dbReference type="NCBI Taxonomy" id="2588449"/>
    <lineage>
        <taxon>Bacteria</taxon>
        <taxon>Pseudomonadati</taxon>
        <taxon>Pseudomonadota</taxon>
        <taxon>Gammaproteobacteria</taxon>
        <taxon>Alteromonadales</taxon>
        <taxon>Shewanellaceae</taxon>
        <taxon>Shewanella</taxon>
    </lineage>
</organism>
<reference evidence="4 5" key="1">
    <citation type="submission" date="2019-06" db="EMBL/GenBank/DDBJ databases">
        <title>The genome of Shewanella sp. SM1901.</title>
        <authorList>
            <person name="Cha Q."/>
        </authorList>
    </citation>
    <scope>NUCLEOTIDE SEQUENCE [LARGE SCALE GENOMIC DNA]</scope>
    <source>
        <strain evidence="4 5">SM1901</strain>
    </source>
</reference>
<name>A0A4Y5YAP9_9GAMM</name>
<dbReference type="InterPro" id="IPR024370">
    <property type="entry name" value="PBP_domain"/>
</dbReference>
<protein>
    <submittedName>
        <fullName evidence="4">Phosphate ABC transporter substrate-binding protein</fullName>
    </submittedName>
</protein>
<evidence type="ECO:0000256" key="1">
    <source>
        <dbReference type="ARBA" id="ARBA00022729"/>
    </source>
</evidence>
<evidence type="ECO:0000313" key="5">
    <source>
        <dbReference type="Proteomes" id="UP000319809"/>
    </source>
</evidence>
<evidence type="ECO:0000256" key="2">
    <source>
        <dbReference type="SAM" id="SignalP"/>
    </source>
</evidence>
<dbReference type="PROSITE" id="PS51257">
    <property type="entry name" value="PROKAR_LIPOPROTEIN"/>
    <property type="match status" value="1"/>
</dbReference>
<dbReference type="Gene3D" id="3.40.190.10">
    <property type="entry name" value="Periplasmic binding protein-like II"/>
    <property type="match status" value="2"/>
</dbReference>
<feature type="signal peptide" evidence="2">
    <location>
        <begin position="1"/>
        <end position="29"/>
    </location>
</feature>